<proteinExistence type="predicted"/>
<dbReference type="PANTHER" id="PTHR47784">
    <property type="entry name" value="STEROL UPTAKE CONTROL PROTEIN 2"/>
    <property type="match status" value="1"/>
</dbReference>
<gene>
    <name evidence="6" type="ORF">EURHEDRAFT_411825</name>
</gene>
<dbReference type="InterPro" id="IPR021858">
    <property type="entry name" value="Fun_TF"/>
</dbReference>
<dbReference type="HOGENOM" id="CLU_024934_5_1_1"/>
<dbReference type="InterPro" id="IPR036864">
    <property type="entry name" value="Zn2-C6_fun-type_DNA-bd_sf"/>
</dbReference>
<protein>
    <submittedName>
        <fullName evidence="6">C6 transcription factor</fullName>
    </submittedName>
</protein>
<dbReference type="Gene3D" id="4.10.240.10">
    <property type="entry name" value="Zn(2)-C6 fungal-type DNA-binding domain"/>
    <property type="match status" value="1"/>
</dbReference>
<evidence type="ECO:0000256" key="2">
    <source>
        <dbReference type="ARBA" id="ARBA00023125"/>
    </source>
</evidence>
<keyword evidence="7" id="KW-1185">Reference proteome</keyword>
<dbReference type="Pfam" id="PF11951">
    <property type="entry name" value="Fungal_trans_2"/>
    <property type="match status" value="1"/>
</dbReference>
<sequence>MPPRSAHKKSRNGCDQCKRRRVKCDEKGPSCANCIARELDCTYANAPRRPVPSSGYQDDSREHSFGLVDLELMHKFSTETYESLCNDPSDHYAWKIVIPQKALAYDFLLNSVLAVAALHRATTTVDKDDAPAAALGYIDTALRYYNKAFAPFQRALNSLTPLNCEAVFAHSIIITVISIALPQKLQLTTIERNDTARVTAPTTTPNSMIENIVVVFELLQGVKRILSIAQPWLKAKLFTRRHDFLNDCIDPEKELLEIDQSIPDTRSAFTKLTTLNETLASFDPDQHRVNNEAISLLRRCFSRYATSGEPSAVLTWISAVGKEFVECLRCRKPFPLLILMHWGVLLGQLDGRMWWARDSGRALVMELLVVLPPGTYRWDGAQLWPKERFAL</sequence>
<dbReference type="InterPro" id="IPR001138">
    <property type="entry name" value="Zn2Cys6_DnaBD"/>
</dbReference>
<dbReference type="SUPFAM" id="SSF57701">
    <property type="entry name" value="Zn2/Cys6 DNA-binding domain"/>
    <property type="match status" value="1"/>
</dbReference>
<evidence type="ECO:0000313" key="7">
    <source>
        <dbReference type="Proteomes" id="UP000019804"/>
    </source>
</evidence>
<dbReference type="InterPro" id="IPR053157">
    <property type="entry name" value="Sterol_Uptake_Regulator"/>
</dbReference>
<dbReference type="Proteomes" id="UP000019804">
    <property type="component" value="Unassembled WGS sequence"/>
</dbReference>
<name>A0A017SEY3_ASPRC</name>
<dbReference type="STRING" id="1388766.A0A017SEY3"/>
<reference evidence="7" key="1">
    <citation type="journal article" date="2014" name="Nat. Commun.">
        <title>Genomic adaptations of the halophilic Dead Sea filamentous fungus Eurotium rubrum.</title>
        <authorList>
            <person name="Kis-Papo T."/>
            <person name="Weig A.R."/>
            <person name="Riley R."/>
            <person name="Persoh D."/>
            <person name="Salamov A."/>
            <person name="Sun H."/>
            <person name="Lipzen A."/>
            <person name="Wasser S.P."/>
            <person name="Rambold G."/>
            <person name="Grigoriev I.V."/>
            <person name="Nevo E."/>
        </authorList>
    </citation>
    <scope>NUCLEOTIDE SEQUENCE [LARGE SCALE GENOMIC DNA]</scope>
    <source>
        <strain evidence="7">CBS 135680</strain>
    </source>
</reference>
<keyword evidence="2" id="KW-0238">DNA-binding</keyword>
<evidence type="ECO:0000259" key="5">
    <source>
        <dbReference type="PROSITE" id="PS50048"/>
    </source>
</evidence>
<dbReference type="GO" id="GO:0003677">
    <property type="term" value="F:DNA binding"/>
    <property type="evidence" value="ECO:0007669"/>
    <property type="project" value="UniProtKB-KW"/>
</dbReference>
<dbReference type="PROSITE" id="PS50048">
    <property type="entry name" value="ZN2_CY6_FUNGAL_2"/>
    <property type="match status" value="1"/>
</dbReference>
<dbReference type="OrthoDB" id="416217at2759"/>
<dbReference type="PRINTS" id="PR00755">
    <property type="entry name" value="AFLATOXINBRP"/>
</dbReference>
<evidence type="ECO:0000256" key="3">
    <source>
        <dbReference type="ARBA" id="ARBA00023163"/>
    </source>
</evidence>
<dbReference type="GO" id="GO:0001228">
    <property type="term" value="F:DNA-binding transcription activator activity, RNA polymerase II-specific"/>
    <property type="evidence" value="ECO:0007669"/>
    <property type="project" value="TreeGrafter"/>
</dbReference>
<evidence type="ECO:0000313" key="6">
    <source>
        <dbReference type="EMBL" id="EYE95538.1"/>
    </source>
</evidence>
<dbReference type="PROSITE" id="PS00463">
    <property type="entry name" value="ZN2_CY6_FUNGAL_1"/>
    <property type="match status" value="1"/>
</dbReference>
<dbReference type="AlphaFoldDB" id="A0A017SEY3"/>
<dbReference type="RefSeq" id="XP_040639226.1">
    <property type="nucleotide sequence ID" value="XM_040781739.1"/>
</dbReference>
<dbReference type="EMBL" id="KK088421">
    <property type="protein sequence ID" value="EYE95538.1"/>
    <property type="molecule type" value="Genomic_DNA"/>
</dbReference>
<keyword evidence="1" id="KW-0805">Transcription regulation</keyword>
<evidence type="ECO:0000256" key="4">
    <source>
        <dbReference type="ARBA" id="ARBA00023242"/>
    </source>
</evidence>
<organism evidence="6 7">
    <name type="scientific">Aspergillus ruber (strain CBS 135680)</name>
    <dbReference type="NCBI Taxonomy" id="1388766"/>
    <lineage>
        <taxon>Eukaryota</taxon>
        <taxon>Fungi</taxon>
        <taxon>Dikarya</taxon>
        <taxon>Ascomycota</taxon>
        <taxon>Pezizomycotina</taxon>
        <taxon>Eurotiomycetes</taxon>
        <taxon>Eurotiomycetidae</taxon>
        <taxon>Eurotiales</taxon>
        <taxon>Aspergillaceae</taxon>
        <taxon>Aspergillus</taxon>
        <taxon>Aspergillus subgen. Aspergillus</taxon>
    </lineage>
</organism>
<accession>A0A017SEY3</accession>
<evidence type="ECO:0000256" key="1">
    <source>
        <dbReference type="ARBA" id="ARBA00023015"/>
    </source>
</evidence>
<keyword evidence="3" id="KW-0804">Transcription</keyword>
<dbReference type="GeneID" id="63696863"/>
<keyword evidence="4" id="KW-0539">Nucleus</keyword>
<dbReference type="Pfam" id="PF00172">
    <property type="entry name" value="Zn_clus"/>
    <property type="match status" value="1"/>
</dbReference>
<dbReference type="GO" id="GO:0008270">
    <property type="term" value="F:zinc ion binding"/>
    <property type="evidence" value="ECO:0007669"/>
    <property type="project" value="InterPro"/>
</dbReference>
<feature type="domain" description="Zn(2)-C6 fungal-type" evidence="5">
    <location>
        <begin position="13"/>
        <end position="43"/>
    </location>
</feature>
<dbReference type="SMART" id="SM00066">
    <property type="entry name" value="GAL4"/>
    <property type="match status" value="1"/>
</dbReference>
<dbReference type="CDD" id="cd00067">
    <property type="entry name" value="GAL4"/>
    <property type="match status" value="1"/>
</dbReference>
<dbReference type="PANTHER" id="PTHR47784:SF10">
    <property type="entry name" value="TRANSCRIPTION FACTOR, PUTATIVE (AFU_ORTHOLOGUE AFUA_6G14150)-RELATED"/>
    <property type="match status" value="1"/>
</dbReference>